<keyword evidence="2" id="KW-1185">Reference proteome</keyword>
<name>A0A366XW82_9BACI</name>
<dbReference type="Gene3D" id="3.30.70.1120">
    <property type="entry name" value="TT1725-like"/>
    <property type="match status" value="1"/>
</dbReference>
<dbReference type="InterPro" id="IPR007546">
    <property type="entry name" value="DUF503"/>
</dbReference>
<evidence type="ECO:0000313" key="2">
    <source>
        <dbReference type="Proteomes" id="UP000253314"/>
    </source>
</evidence>
<dbReference type="Pfam" id="PF04456">
    <property type="entry name" value="DUF503"/>
    <property type="match status" value="1"/>
</dbReference>
<dbReference type="PANTHER" id="PTHR36441:SF1">
    <property type="entry name" value="DUF503 DOMAIN-CONTAINING PROTEIN"/>
    <property type="match status" value="1"/>
</dbReference>
<organism evidence="1 2">
    <name type="scientific">Bacillus taeanensis</name>
    <dbReference type="NCBI Taxonomy" id="273032"/>
    <lineage>
        <taxon>Bacteria</taxon>
        <taxon>Bacillati</taxon>
        <taxon>Bacillota</taxon>
        <taxon>Bacilli</taxon>
        <taxon>Bacillales</taxon>
        <taxon>Bacillaceae</taxon>
        <taxon>Bacillus</taxon>
    </lineage>
</organism>
<protein>
    <submittedName>
        <fullName evidence="1">DUF503 domain-containing protein</fullName>
    </submittedName>
</protein>
<comment type="caution">
    <text evidence="1">The sequence shown here is derived from an EMBL/GenBank/DDBJ whole genome shotgun (WGS) entry which is preliminary data.</text>
</comment>
<dbReference type="OrthoDB" id="9809023at2"/>
<dbReference type="SUPFAM" id="SSF103007">
    <property type="entry name" value="Hypothetical protein TT1725"/>
    <property type="match status" value="1"/>
</dbReference>
<dbReference type="AlphaFoldDB" id="A0A366XW82"/>
<dbReference type="RefSeq" id="WP_113805583.1">
    <property type="nucleotide sequence ID" value="NZ_QOCW01000007.1"/>
</dbReference>
<dbReference type="InterPro" id="IPR036746">
    <property type="entry name" value="TT1725-like_sf"/>
</dbReference>
<dbReference type="Proteomes" id="UP000253314">
    <property type="component" value="Unassembled WGS sequence"/>
</dbReference>
<proteinExistence type="predicted"/>
<dbReference type="EMBL" id="QOCW01000007">
    <property type="protein sequence ID" value="RBW69886.1"/>
    <property type="molecule type" value="Genomic_DNA"/>
</dbReference>
<sequence>MIGFVRCQCLIYNASSLKEKRAVLKSVIVRIRQRYNVSVSELDFHDLWQRTEIGIVTISKDKFKAEQELALALKIIDGNPEIERAETTYEWL</sequence>
<accession>A0A366XW82</accession>
<evidence type="ECO:0000313" key="1">
    <source>
        <dbReference type="EMBL" id="RBW69886.1"/>
    </source>
</evidence>
<gene>
    <name evidence="1" type="ORF">DS031_08485</name>
</gene>
<dbReference type="PANTHER" id="PTHR36441">
    <property type="entry name" value="HYPOTHETICAL CYTOSOLIC PROTEIN"/>
    <property type="match status" value="1"/>
</dbReference>
<reference evidence="1 2" key="1">
    <citation type="submission" date="2018-07" db="EMBL/GenBank/DDBJ databases">
        <title>Lottiidibacillus patelloidae gen. nov., sp. nov., isolated from the intestinal tract of a marine limpet and the reclassification of B. taeanensis BH030017T, B. algicola KMM 3737T and B. hwajinpoensis SW-72T as genus Lottiidibacillus.</title>
        <authorList>
            <person name="Liu R."/>
            <person name="Huang Z."/>
        </authorList>
    </citation>
    <scope>NUCLEOTIDE SEQUENCE [LARGE SCALE GENOMIC DNA]</scope>
    <source>
        <strain evidence="1 2">BH030017</strain>
    </source>
</reference>